<dbReference type="PIRSF" id="PIRSF018005">
    <property type="entry name" value="UCP018005"/>
    <property type="match status" value="1"/>
</dbReference>
<evidence type="ECO:0000259" key="3">
    <source>
        <dbReference type="Pfam" id="PF10017"/>
    </source>
</evidence>
<keyword evidence="5" id="KW-1185">Reference proteome</keyword>
<dbReference type="NCBIfam" id="TIGR03438">
    <property type="entry name" value="egtD_ergothio"/>
    <property type="match status" value="1"/>
</dbReference>
<dbReference type="PANTHER" id="PTHR43397:SF1">
    <property type="entry name" value="ERGOTHIONEINE BIOSYNTHESIS PROTEIN 1"/>
    <property type="match status" value="1"/>
</dbReference>
<dbReference type="GO" id="GO:0032259">
    <property type="term" value="P:methylation"/>
    <property type="evidence" value="ECO:0007669"/>
    <property type="project" value="UniProtKB-KW"/>
</dbReference>
<dbReference type="PANTHER" id="PTHR43397">
    <property type="entry name" value="ERGOTHIONEINE BIOSYNTHESIS PROTEIN 1"/>
    <property type="match status" value="1"/>
</dbReference>
<evidence type="ECO:0000313" key="5">
    <source>
        <dbReference type="Proteomes" id="UP001050975"/>
    </source>
</evidence>
<evidence type="ECO:0000313" key="4">
    <source>
        <dbReference type="EMBL" id="GET43664.1"/>
    </source>
</evidence>
<dbReference type="Proteomes" id="UP001050975">
    <property type="component" value="Unassembled WGS sequence"/>
</dbReference>
<dbReference type="Gene3D" id="3.40.50.150">
    <property type="entry name" value="Vaccinia Virus protein VP39"/>
    <property type="match status" value="1"/>
</dbReference>
<dbReference type="InterPro" id="IPR017804">
    <property type="entry name" value="MeTrfase_EgtD-like"/>
</dbReference>
<protein>
    <recommendedName>
        <fullName evidence="3">Histidine-specific methyltransferase SAM-dependent domain-containing protein</fullName>
    </recommendedName>
</protein>
<feature type="domain" description="Histidine-specific methyltransferase SAM-dependent" evidence="3">
    <location>
        <begin position="84"/>
        <end position="385"/>
    </location>
</feature>
<evidence type="ECO:0000256" key="1">
    <source>
        <dbReference type="ARBA" id="ARBA00022603"/>
    </source>
</evidence>
<sequence length="386" mass="43554">MRSHGVFEDNSESIVEGITRFLANPDLMNRHRRAAASRRVDAKIAKKKKRKKMERTIVMSEAGLSSRLRWINLGDSDGVDEGLDVIEGLRNSPKTLPCRYFYDERGSLLFERICQLPEYYVTRKEEAVLASCAEEIARLTGACELVELASGSSGKSRLLLDAYNQWDSPLFYCPIDVSAGMLKSSALDLLREYPKLQVCGVAGTYEAALSQLSASEFVPRMLIFLGSRLGNLSPQAGDRFLSYIKSNLQPGEFFLCGVDLQKSPEIIEAAYNDTQGVTAAFNLNILRHINRRFHGNFAVDQFTHFAFYNQVAGQIEMYLRCWQSGIVRLDSLNLQVPIQAGETIRTEISRKFYLPSLISSLKQQGFQSVRVWTDPQNWFALLLCQC</sequence>
<proteinExistence type="predicted"/>
<name>A0AAV3XRW7_9CYAN</name>
<dbReference type="GO" id="GO:0008168">
    <property type="term" value="F:methyltransferase activity"/>
    <property type="evidence" value="ECO:0007669"/>
    <property type="project" value="UniProtKB-KW"/>
</dbReference>
<dbReference type="InterPro" id="IPR051128">
    <property type="entry name" value="EgtD_Methyltrsf_superfamily"/>
</dbReference>
<dbReference type="EMBL" id="BLAY01000241">
    <property type="protein sequence ID" value="GET43664.1"/>
    <property type="molecule type" value="Genomic_DNA"/>
</dbReference>
<accession>A0AAV3XRW7</accession>
<dbReference type="AlphaFoldDB" id="A0AAV3XRW7"/>
<dbReference type="InterPro" id="IPR019257">
    <property type="entry name" value="MeTrfase_dom"/>
</dbReference>
<keyword evidence="1" id="KW-0489">Methyltransferase</keyword>
<dbReference type="InterPro" id="IPR029063">
    <property type="entry name" value="SAM-dependent_MTases_sf"/>
</dbReference>
<dbReference type="InterPro" id="IPR035094">
    <property type="entry name" value="EgtD"/>
</dbReference>
<organism evidence="4 5">
    <name type="scientific">Microseira wollei NIES-4236</name>
    <dbReference type="NCBI Taxonomy" id="2530354"/>
    <lineage>
        <taxon>Bacteria</taxon>
        <taxon>Bacillati</taxon>
        <taxon>Cyanobacteriota</taxon>
        <taxon>Cyanophyceae</taxon>
        <taxon>Oscillatoriophycideae</taxon>
        <taxon>Aerosakkonematales</taxon>
        <taxon>Aerosakkonemataceae</taxon>
        <taxon>Microseira</taxon>
    </lineage>
</organism>
<reference evidence="4" key="1">
    <citation type="submission" date="2019-10" db="EMBL/GenBank/DDBJ databases">
        <title>Draft genome sequece of Microseira wollei NIES-4236.</title>
        <authorList>
            <person name="Yamaguchi H."/>
            <person name="Suzuki S."/>
            <person name="Kawachi M."/>
        </authorList>
    </citation>
    <scope>NUCLEOTIDE SEQUENCE</scope>
    <source>
        <strain evidence="4">NIES-4236</strain>
    </source>
</reference>
<evidence type="ECO:0000256" key="2">
    <source>
        <dbReference type="ARBA" id="ARBA00022679"/>
    </source>
</evidence>
<dbReference type="Pfam" id="PF10017">
    <property type="entry name" value="Methyltransf_33"/>
    <property type="match status" value="1"/>
</dbReference>
<dbReference type="RefSeq" id="WP_226592708.1">
    <property type="nucleotide sequence ID" value="NZ_BLAY01000241.1"/>
</dbReference>
<comment type="caution">
    <text evidence="4">The sequence shown here is derived from an EMBL/GenBank/DDBJ whole genome shotgun (WGS) entry which is preliminary data.</text>
</comment>
<keyword evidence="2" id="KW-0808">Transferase</keyword>
<gene>
    <name evidence="4" type="ORF">MiSe_84890</name>
</gene>